<organism evidence="9 11">
    <name type="scientific">Clostridium coskatii</name>
    <dbReference type="NCBI Taxonomy" id="1705578"/>
    <lineage>
        <taxon>Bacteria</taxon>
        <taxon>Bacillati</taxon>
        <taxon>Bacillota</taxon>
        <taxon>Clostridia</taxon>
        <taxon>Eubacteriales</taxon>
        <taxon>Clostridiaceae</taxon>
        <taxon>Clostridium</taxon>
    </lineage>
</organism>
<dbReference type="AlphaFoldDB" id="A0A162L952"/>
<dbReference type="PATRIC" id="fig|1705578.3.peg.900"/>
<name>A0A162L952_9CLOT</name>
<evidence type="ECO:0000256" key="5">
    <source>
        <dbReference type="ARBA" id="ARBA00022989"/>
    </source>
</evidence>
<evidence type="ECO:0000313" key="11">
    <source>
        <dbReference type="Proteomes" id="UP000077384"/>
    </source>
</evidence>
<feature type="transmembrane region" description="Helical" evidence="7">
    <location>
        <begin position="154"/>
        <end position="176"/>
    </location>
</feature>
<dbReference type="PANTHER" id="PTHR30353">
    <property type="entry name" value="INNER MEMBRANE PROTEIN DEDA-RELATED"/>
    <property type="match status" value="1"/>
</dbReference>
<reference evidence="9 11" key="1">
    <citation type="journal article" date="2015" name="Biotechnol. Bioeng.">
        <title>Genome sequence and phenotypic characterization of Caulobacter segnis.</title>
        <authorList>
            <person name="Patel S."/>
            <person name="Fletcher B."/>
            <person name="Scott D.C."/>
            <person name="Ely B."/>
        </authorList>
    </citation>
    <scope>NUCLEOTIDE SEQUENCE [LARGE SCALE GENOMIC DNA]</scope>
    <source>
        <strain evidence="9 11">PS02</strain>
    </source>
</reference>
<feature type="domain" description="VTT" evidence="8">
    <location>
        <begin position="49"/>
        <end position="174"/>
    </location>
</feature>
<evidence type="ECO:0000256" key="4">
    <source>
        <dbReference type="ARBA" id="ARBA00022692"/>
    </source>
</evidence>
<comment type="similarity">
    <text evidence="2 7">Belongs to the DedA family.</text>
</comment>
<dbReference type="EMBL" id="LITQ01000016">
    <property type="protein sequence ID" value="OAA92852.1"/>
    <property type="molecule type" value="Genomic_DNA"/>
</dbReference>
<dbReference type="NCBIfam" id="NF008102">
    <property type="entry name" value="PRK10847.1"/>
    <property type="match status" value="1"/>
</dbReference>
<dbReference type="RefSeq" id="WP_063601280.1">
    <property type="nucleotide sequence ID" value="NZ_LITQ01000016.1"/>
</dbReference>
<evidence type="ECO:0000313" key="12">
    <source>
        <dbReference type="Proteomes" id="UP000093694"/>
    </source>
</evidence>
<proteinExistence type="inferred from homology"/>
<dbReference type="InterPro" id="IPR032818">
    <property type="entry name" value="DedA-like"/>
</dbReference>
<evidence type="ECO:0000256" key="2">
    <source>
        <dbReference type="ARBA" id="ARBA00010792"/>
    </source>
</evidence>
<evidence type="ECO:0000259" key="8">
    <source>
        <dbReference type="Pfam" id="PF09335"/>
    </source>
</evidence>
<evidence type="ECO:0000313" key="9">
    <source>
        <dbReference type="EMBL" id="OAA92852.1"/>
    </source>
</evidence>
<feature type="transmembrane region" description="Helical" evidence="7">
    <location>
        <begin position="188"/>
        <end position="207"/>
    </location>
</feature>
<evidence type="ECO:0000256" key="7">
    <source>
        <dbReference type="RuleBase" id="RU367016"/>
    </source>
</evidence>
<reference evidence="10 12" key="2">
    <citation type="journal article" date="2016" name="Front. Microbiol.">
        <title>Industrial Acetogenic Biocatalysts: A Comparative Metabolic and Genomic Analysis.</title>
        <authorList>
            <person name="Bengelsdorf F."/>
            <person name="Poehlein A."/>
            <person name="Sonja S."/>
            <person name="Erz C."/>
            <person name="Hummel T."/>
            <person name="Hoffmeister S."/>
            <person name="Daniel R."/>
            <person name="Durre P."/>
        </authorList>
    </citation>
    <scope>NUCLEOTIDE SEQUENCE [LARGE SCALE GENOMIC DNA]</scope>
    <source>
        <strain evidence="10 12">PTA-10522</strain>
    </source>
</reference>
<feature type="transmembrane region" description="Helical" evidence="7">
    <location>
        <begin position="27"/>
        <end position="49"/>
    </location>
</feature>
<keyword evidence="6 7" id="KW-0472">Membrane</keyword>
<accession>A0A162L952</accession>
<dbReference type="Pfam" id="PF09335">
    <property type="entry name" value="VTT_dom"/>
    <property type="match status" value="1"/>
</dbReference>
<dbReference type="InterPro" id="IPR058127">
    <property type="entry name" value="DedA"/>
</dbReference>
<comment type="caution">
    <text evidence="9">The sequence shown here is derived from an EMBL/GenBank/DDBJ whole genome shotgun (WGS) entry which is preliminary data.</text>
</comment>
<evidence type="ECO:0000256" key="6">
    <source>
        <dbReference type="ARBA" id="ARBA00023136"/>
    </source>
</evidence>
<sequence length="224" mass="24923">MGVIGTLINVILHLDKYLNVMIQNYGIWTYAVIFLIIFCETGLVVTPFLPGDSILFAAGALASTGSLEILILFIAFYLAAVIGDTVNYHIGKKIGTKILEKEDIKYINKEYLNKAHSFYKKHGSMTIVVGRFIPIIRTFVPFVAGIGDMGYSKFITYNMLGGFLWVTLFLGGGYFFGNLPFIKQHFSYVLIAIIIISLIPGVVTFIGEKRNENNNSGDMINIEP</sequence>
<keyword evidence="3 7" id="KW-1003">Cell membrane</keyword>
<protein>
    <submittedName>
        <fullName evidence="9">Inner membrane protein YghB</fullName>
    </submittedName>
</protein>
<dbReference type="GO" id="GO:0005886">
    <property type="term" value="C:plasma membrane"/>
    <property type="evidence" value="ECO:0007669"/>
    <property type="project" value="UniProtKB-SubCell"/>
</dbReference>
<dbReference type="Proteomes" id="UP000077384">
    <property type="component" value="Unassembled WGS sequence"/>
</dbReference>
<evidence type="ECO:0000256" key="1">
    <source>
        <dbReference type="ARBA" id="ARBA00004651"/>
    </source>
</evidence>
<keyword evidence="4 7" id="KW-0812">Transmembrane</keyword>
<dbReference type="InterPro" id="IPR032816">
    <property type="entry name" value="VTT_dom"/>
</dbReference>
<keyword evidence="5 7" id="KW-1133">Transmembrane helix</keyword>
<dbReference type="PANTHER" id="PTHR30353:SF0">
    <property type="entry name" value="TRANSMEMBRANE PROTEIN"/>
    <property type="match status" value="1"/>
</dbReference>
<keyword evidence="12" id="KW-1185">Reference proteome</keyword>
<evidence type="ECO:0000313" key="10">
    <source>
        <dbReference type="EMBL" id="OBR95794.1"/>
    </source>
</evidence>
<comment type="subcellular location">
    <subcellularLocation>
        <location evidence="1 7">Cell membrane</location>
        <topology evidence="1 7">Multi-pass membrane protein</topology>
    </subcellularLocation>
</comment>
<evidence type="ECO:0000256" key="3">
    <source>
        <dbReference type="ARBA" id="ARBA00022475"/>
    </source>
</evidence>
<gene>
    <name evidence="9" type="primary">yghB</name>
    <name evidence="10" type="ORF">CLCOS_12270</name>
    <name evidence="9" type="ORF">WX73_00521</name>
</gene>
<feature type="transmembrane region" description="Helical" evidence="7">
    <location>
        <begin position="127"/>
        <end position="147"/>
    </location>
</feature>
<dbReference type="EMBL" id="LROR01000036">
    <property type="protein sequence ID" value="OBR95794.1"/>
    <property type="molecule type" value="Genomic_DNA"/>
</dbReference>
<dbReference type="Proteomes" id="UP000093694">
    <property type="component" value="Unassembled WGS sequence"/>
</dbReference>